<name>A0A8S3CRF7_9BILA</name>
<accession>A0A8S3CRF7</accession>
<comment type="caution">
    <text evidence="2">The sequence shown here is derived from an EMBL/GenBank/DDBJ whole genome shotgun (WGS) entry which is preliminary data.</text>
</comment>
<organism evidence="2 3">
    <name type="scientific">Rotaria magnacalcarata</name>
    <dbReference type="NCBI Taxonomy" id="392030"/>
    <lineage>
        <taxon>Eukaryota</taxon>
        <taxon>Metazoa</taxon>
        <taxon>Spiralia</taxon>
        <taxon>Gnathifera</taxon>
        <taxon>Rotifera</taxon>
        <taxon>Eurotatoria</taxon>
        <taxon>Bdelloidea</taxon>
        <taxon>Philodinida</taxon>
        <taxon>Philodinidae</taxon>
        <taxon>Rotaria</taxon>
    </lineage>
</organism>
<feature type="compositionally biased region" description="Polar residues" evidence="1">
    <location>
        <begin position="1"/>
        <end position="11"/>
    </location>
</feature>
<dbReference type="EMBL" id="CAJOBJ010187479">
    <property type="protein sequence ID" value="CAF4941271.1"/>
    <property type="molecule type" value="Genomic_DNA"/>
</dbReference>
<proteinExistence type="predicted"/>
<gene>
    <name evidence="2" type="ORF">GIL414_LOCUS53831</name>
</gene>
<evidence type="ECO:0000313" key="3">
    <source>
        <dbReference type="Proteomes" id="UP000681720"/>
    </source>
</evidence>
<feature type="non-terminal residue" evidence="2">
    <location>
        <position position="49"/>
    </location>
</feature>
<feature type="region of interest" description="Disordered" evidence="1">
    <location>
        <begin position="1"/>
        <end position="20"/>
    </location>
</feature>
<reference evidence="2" key="1">
    <citation type="submission" date="2021-02" db="EMBL/GenBank/DDBJ databases">
        <authorList>
            <person name="Nowell W R."/>
        </authorList>
    </citation>
    <scope>NUCLEOTIDE SEQUENCE</scope>
</reference>
<sequence>MAQQVDQCNKNNQEEKSKTLLKFKKPMETLGVDHREMSTFDAENAKKFG</sequence>
<evidence type="ECO:0000313" key="2">
    <source>
        <dbReference type="EMBL" id="CAF4941271.1"/>
    </source>
</evidence>
<dbReference type="AlphaFoldDB" id="A0A8S3CRF7"/>
<protein>
    <submittedName>
        <fullName evidence="2">Uncharacterized protein</fullName>
    </submittedName>
</protein>
<evidence type="ECO:0000256" key="1">
    <source>
        <dbReference type="SAM" id="MobiDB-lite"/>
    </source>
</evidence>
<dbReference type="Proteomes" id="UP000681720">
    <property type="component" value="Unassembled WGS sequence"/>
</dbReference>